<dbReference type="InterPro" id="IPR008964">
    <property type="entry name" value="Invasin/intimin_cell_adhesion"/>
</dbReference>
<accession>A0ABW5TNI4</accession>
<keyword evidence="1" id="KW-0732">Signal</keyword>
<reference evidence="4" key="1">
    <citation type="journal article" date="2019" name="Int. J. Syst. Evol. Microbiol.">
        <title>The Global Catalogue of Microorganisms (GCM) 10K type strain sequencing project: providing services to taxonomists for standard genome sequencing and annotation.</title>
        <authorList>
            <consortium name="The Broad Institute Genomics Platform"/>
            <consortium name="The Broad Institute Genome Sequencing Center for Infectious Disease"/>
            <person name="Wu L."/>
            <person name="Ma J."/>
        </authorList>
    </citation>
    <scope>NUCLEOTIDE SEQUENCE [LARGE SCALE GENOMIC DNA]</scope>
    <source>
        <strain evidence="4">KCTC 42456</strain>
    </source>
</reference>
<name>A0ABW5TNI4_9SPHI</name>
<evidence type="ECO:0000256" key="1">
    <source>
        <dbReference type="SAM" id="SignalP"/>
    </source>
</evidence>
<evidence type="ECO:0000313" key="3">
    <source>
        <dbReference type="EMBL" id="MFD2730328.1"/>
    </source>
</evidence>
<evidence type="ECO:0000313" key="4">
    <source>
        <dbReference type="Proteomes" id="UP001597546"/>
    </source>
</evidence>
<dbReference type="EMBL" id="JBHULV010000008">
    <property type="protein sequence ID" value="MFD2730328.1"/>
    <property type="molecule type" value="Genomic_DNA"/>
</dbReference>
<organism evidence="3 4">
    <name type="scientific">Pedobacter alpinus</name>
    <dbReference type="NCBI Taxonomy" id="1590643"/>
    <lineage>
        <taxon>Bacteria</taxon>
        <taxon>Pseudomonadati</taxon>
        <taxon>Bacteroidota</taxon>
        <taxon>Sphingobacteriia</taxon>
        <taxon>Sphingobacteriales</taxon>
        <taxon>Sphingobacteriaceae</taxon>
        <taxon>Pedobacter</taxon>
    </lineage>
</organism>
<feature type="domain" description="DM13" evidence="2">
    <location>
        <begin position="208"/>
        <end position="312"/>
    </location>
</feature>
<protein>
    <submittedName>
        <fullName evidence="3">DM13 domain-containing protein</fullName>
    </submittedName>
</protein>
<dbReference type="SMART" id="SM00635">
    <property type="entry name" value="BID_2"/>
    <property type="match status" value="2"/>
</dbReference>
<gene>
    <name evidence="3" type="ORF">ACFSSE_01295</name>
</gene>
<keyword evidence="4" id="KW-1185">Reference proteome</keyword>
<dbReference type="Pfam" id="PF10517">
    <property type="entry name" value="DM13"/>
    <property type="match status" value="1"/>
</dbReference>
<dbReference type="Gene3D" id="2.60.40.1080">
    <property type="match status" value="2"/>
</dbReference>
<dbReference type="PROSITE" id="PS51549">
    <property type="entry name" value="DM13"/>
    <property type="match status" value="1"/>
</dbReference>
<dbReference type="PROSITE" id="PS51257">
    <property type="entry name" value="PROKAR_LIPOPROTEIN"/>
    <property type="match status" value="1"/>
</dbReference>
<dbReference type="InterPro" id="IPR019545">
    <property type="entry name" value="DM13_domain"/>
</dbReference>
<feature type="signal peptide" evidence="1">
    <location>
        <begin position="1"/>
        <end position="19"/>
    </location>
</feature>
<sequence>MLKLTISKIAFLSFLALSACQGTDILDDAIVDPKFELSANQTVFRLGETATIGAKYFDEYGIEKIVPYTWVSTQPQIVSVNSGGKITALTAGSAQIYTQYQNTTANAINITVVANDNAIAKVTITASKTSLTLNESLNLGISAQNINGQTVNGQTVQWFSENENILKVDANGKITAVANGVASIYGKIDGIKSNSIDFTVGSSNELMGSFIATGGYRAVGNATLKTVNGEVILNLSSNFQTSFALGTFIYLANSTNGATVRSVGLELGEIKTNGAKTFNVSQIKSGVALRDYKYVIIFCKPASLTFGYAELK</sequence>
<dbReference type="SUPFAM" id="SSF49373">
    <property type="entry name" value="Invasin/intimin cell-adhesion fragments"/>
    <property type="match status" value="2"/>
</dbReference>
<dbReference type="InterPro" id="IPR003343">
    <property type="entry name" value="Big_2"/>
</dbReference>
<comment type="caution">
    <text evidence="3">The sequence shown here is derived from an EMBL/GenBank/DDBJ whole genome shotgun (WGS) entry which is preliminary data.</text>
</comment>
<feature type="chain" id="PRO_5046440980" evidence="1">
    <location>
        <begin position="20"/>
        <end position="312"/>
    </location>
</feature>
<proteinExistence type="predicted"/>
<evidence type="ECO:0000259" key="2">
    <source>
        <dbReference type="PROSITE" id="PS51549"/>
    </source>
</evidence>
<dbReference type="RefSeq" id="WP_379040953.1">
    <property type="nucleotide sequence ID" value="NZ_JBHSKW010000005.1"/>
</dbReference>
<dbReference type="Proteomes" id="UP001597546">
    <property type="component" value="Unassembled WGS sequence"/>
</dbReference>